<dbReference type="Pfam" id="PF23762">
    <property type="entry name" value="SHCBP_N"/>
    <property type="match status" value="1"/>
</dbReference>
<dbReference type="InterPro" id="IPR045140">
    <property type="entry name" value="SHCBP1-like"/>
</dbReference>
<evidence type="ECO:0000256" key="4">
    <source>
        <dbReference type="ARBA" id="ARBA00022553"/>
    </source>
</evidence>
<comment type="caution">
    <text evidence="14">The sequence shown here is derived from an EMBL/GenBank/DDBJ whole genome shotgun (WGS) entry which is preliminary data.</text>
</comment>
<protein>
    <recommendedName>
        <fullName evidence="10">SHC SH2 domain-binding protein 1</fullName>
    </recommendedName>
</protein>
<keyword evidence="3" id="KW-0963">Cytoplasm</keyword>
<gene>
    <name evidence="14" type="ORF">NXF25_016822</name>
</gene>
<keyword evidence="7" id="KW-0206">Cytoskeleton</keyword>
<keyword evidence="6" id="KW-0007">Acetylation</keyword>
<evidence type="ECO:0000256" key="2">
    <source>
        <dbReference type="ARBA" id="ARBA00004214"/>
    </source>
</evidence>
<feature type="compositionally biased region" description="Acidic residues" evidence="11">
    <location>
        <begin position="74"/>
        <end position="84"/>
    </location>
</feature>
<evidence type="ECO:0000313" key="15">
    <source>
        <dbReference type="Proteomes" id="UP001474421"/>
    </source>
</evidence>
<evidence type="ECO:0000313" key="14">
    <source>
        <dbReference type="EMBL" id="KAK9392733.1"/>
    </source>
</evidence>
<keyword evidence="15" id="KW-1185">Reference proteome</keyword>
<organism evidence="14 15">
    <name type="scientific">Crotalus adamanteus</name>
    <name type="common">Eastern diamondback rattlesnake</name>
    <dbReference type="NCBI Taxonomy" id="8729"/>
    <lineage>
        <taxon>Eukaryota</taxon>
        <taxon>Metazoa</taxon>
        <taxon>Chordata</taxon>
        <taxon>Craniata</taxon>
        <taxon>Vertebrata</taxon>
        <taxon>Euteleostomi</taxon>
        <taxon>Lepidosauria</taxon>
        <taxon>Squamata</taxon>
        <taxon>Bifurcata</taxon>
        <taxon>Unidentata</taxon>
        <taxon>Episquamata</taxon>
        <taxon>Toxicofera</taxon>
        <taxon>Serpentes</taxon>
        <taxon>Colubroidea</taxon>
        <taxon>Viperidae</taxon>
        <taxon>Crotalinae</taxon>
        <taxon>Crotalus</taxon>
    </lineage>
</organism>
<reference evidence="14 15" key="1">
    <citation type="journal article" date="2024" name="Proc. Natl. Acad. Sci. U.S.A.">
        <title>The genetic regulatory architecture and epigenomic basis for age-related changes in rattlesnake venom.</title>
        <authorList>
            <person name="Hogan M.P."/>
            <person name="Holding M.L."/>
            <person name="Nystrom G.S."/>
            <person name="Colston T.J."/>
            <person name="Bartlett D.A."/>
            <person name="Mason A.J."/>
            <person name="Ellsworth S.A."/>
            <person name="Rautsaw R.M."/>
            <person name="Lawrence K.C."/>
            <person name="Strickland J.L."/>
            <person name="He B."/>
            <person name="Fraser P."/>
            <person name="Margres M.J."/>
            <person name="Gilbert D.M."/>
            <person name="Gibbs H.L."/>
            <person name="Parkinson C.L."/>
            <person name="Rokyta D.R."/>
        </authorList>
    </citation>
    <scope>NUCLEOTIDE SEQUENCE [LARGE SCALE GENOMIC DNA]</scope>
    <source>
        <strain evidence="14">DRR0105</strain>
    </source>
</reference>
<evidence type="ECO:0000256" key="8">
    <source>
        <dbReference type="ARBA" id="ARBA00060052"/>
    </source>
</evidence>
<evidence type="ECO:0000256" key="9">
    <source>
        <dbReference type="ARBA" id="ARBA00063050"/>
    </source>
</evidence>
<evidence type="ECO:0000259" key="13">
    <source>
        <dbReference type="Pfam" id="PF23762"/>
    </source>
</evidence>
<evidence type="ECO:0000259" key="12">
    <source>
        <dbReference type="Pfam" id="PF13229"/>
    </source>
</evidence>
<dbReference type="AlphaFoldDB" id="A0AAW1ASJ8"/>
<keyword evidence="5" id="KW-0677">Repeat</keyword>
<evidence type="ECO:0000256" key="1">
    <source>
        <dbReference type="ARBA" id="ARBA00004186"/>
    </source>
</evidence>
<comment type="function">
    <text evidence="8">May play a role in signaling pathways governing cellular proliferation, cell growth and differentiation. May be a component of a novel signaling pathway downstream of Shc. Acts as a positive regulator of FGF signaling in neural progenitor cells.</text>
</comment>
<proteinExistence type="predicted"/>
<feature type="domain" description="Right handed beta helix" evidence="12">
    <location>
        <begin position="481"/>
        <end position="598"/>
    </location>
</feature>
<feature type="region of interest" description="Disordered" evidence="11">
    <location>
        <begin position="1"/>
        <end position="107"/>
    </location>
</feature>
<evidence type="ECO:0000256" key="11">
    <source>
        <dbReference type="SAM" id="MobiDB-lite"/>
    </source>
</evidence>
<evidence type="ECO:0000256" key="7">
    <source>
        <dbReference type="ARBA" id="ARBA00023212"/>
    </source>
</evidence>
<dbReference type="Gene3D" id="2.160.20.10">
    <property type="entry name" value="Single-stranded right-handed beta-helix, Pectin lyase-like"/>
    <property type="match status" value="1"/>
</dbReference>
<dbReference type="PANTHER" id="PTHR14695">
    <property type="entry name" value="SHC SH2-DOMAIN BINDING PROTEIN 1-RELATED"/>
    <property type="match status" value="1"/>
</dbReference>
<dbReference type="PANTHER" id="PTHR14695:SF8">
    <property type="entry name" value="SHC SH2 DOMAIN-BINDING PROTEIN 1"/>
    <property type="match status" value="1"/>
</dbReference>
<dbReference type="EMBL" id="JAOTOJ010000015">
    <property type="protein sequence ID" value="KAK9392733.1"/>
    <property type="molecule type" value="Genomic_DNA"/>
</dbReference>
<comment type="subcellular location">
    <subcellularLocation>
        <location evidence="1">Cytoplasm</location>
        <location evidence="1">Cytoskeleton</location>
        <location evidence="1">Spindle</location>
    </subcellularLocation>
    <subcellularLocation>
        <location evidence="2">Midbody</location>
    </subcellularLocation>
</comment>
<dbReference type="InterPro" id="IPR057508">
    <property type="entry name" value="SHCBP-like_N"/>
</dbReference>
<dbReference type="Proteomes" id="UP001474421">
    <property type="component" value="Unassembled WGS sequence"/>
</dbReference>
<dbReference type="SUPFAM" id="SSF51126">
    <property type="entry name" value="Pectin lyase-like"/>
    <property type="match status" value="1"/>
</dbReference>
<accession>A0AAW1ASJ8</accession>
<feature type="region of interest" description="Disordered" evidence="11">
    <location>
        <begin position="605"/>
        <end position="626"/>
    </location>
</feature>
<feature type="domain" description="SHC SH2" evidence="13">
    <location>
        <begin position="131"/>
        <end position="359"/>
    </location>
</feature>
<comment type="subunit">
    <text evidence="9">Interacts directly with isoform p52shc of SHC1 via its SH2 domain. Interacts with TRIM71; leading to enhanced SHCBP1 protein stability. Interacts with both members of the centralspindlin complex, KIF23 and RACGAP1.</text>
</comment>
<dbReference type="InterPro" id="IPR011050">
    <property type="entry name" value="Pectin_lyase_fold/virulence"/>
</dbReference>
<name>A0AAW1ASJ8_CROAD</name>
<dbReference type="InterPro" id="IPR039448">
    <property type="entry name" value="Beta_helix"/>
</dbReference>
<evidence type="ECO:0000256" key="5">
    <source>
        <dbReference type="ARBA" id="ARBA00022737"/>
    </source>
</evidence>
<evidence type="ECO:0000256" key="3">
    <source>
        <dbReference type="ARBA" id="ARBA00022490"/>
    </source>
</evidence>
<dbReference type="FunFam" id="2.160.20.10:FF:000020">
    <property type="entry name" value="SHC SH2 domain-binding protein 1"/>
    <property type="match status" value="1"/>
</dbReference>
<dbReference type="SMART" id="SM00710">
    <property type="entry name" value="PbH1"/>
    <property type="match status" value="4"/>
</dbReference>
<keyword evidence="4" id="KW-0597">Phosphoprotein</keyword>
<dbReference type="Pfam" id="PF13229">
    <property type="entry name" value="Beta_helix"/>
    <property type="match status" value="1"/>
</dbReference>
<evidence type="ECO:0000256" key="6">
    <source>
        <dbReference type="ARBA" id="ARBA00022990"/>
    </source>
</evidence>
<evidence type="ECO:0000256" key="10">
    <source>
        <dbReference type="ARBA" id="ARBA00073380"/>
    </source>
</evidence>
<dbReference type="InterPro" id="IPR006626">
    <property type="entry name" value="PbH1"/>
</dbReference>
<dbReference type="InterPro" id="IPR012334">
    <property type="entry name" value="Pectin_lyas_fold"/>
</dbReference>
<sequence>MEEPSGGEQGGPACPEAEPRMAAEEAAAAAEAAGEEEREARPELEPEPEPEREDNQLTEAALPPAPAAGSAQEFSEDLNSDEENESKCSEDSSCSDYGSHDRPGTTLQRVASDGKALLPDIFQTNNLLFYERFKTYQDYMLADCKASEVKEFTAEYLEKVLEPSGWQAIWCTNAFEVLVEVADVDYASLKAVVRLSQPFRCRVQVGGFTPEQVCALLELKEYQLPLQELSVVFEESGEFDQTALAIEHVRFFYKHIWRSWDEEDDDDFDYFVRCVEPRLRLYYDIVEDRVSPTLVSDYHNRLSQCEELYGKFQVLRNSLLACVSDSEKDNVSVVEGMKLYDQIEHLKQKLKMIENLLFRYVFGYKKHAGLKAKGLRSSNATLTHVVCSTVQSSFLQCLFRDKLTPEHFNEEIEIQFHNDPQSALNACYEGDRVIICPGHYIIEGALSVADSVTLEGYGLPDDIVIEKQGKVHAFVECAGKDVKISNLKLIQHDAVKGILSVHQGRTTLENCVLQCETTGVAIRTSAEFLMKNSDLYGSKGAGIEIYPGSTCTLIGNGLHHCKEGILIKNFLDDHCDVPKITMKNNVIHNNEGYGVVLVKPKEATEIAPESMSEQTKESTPADGATTENYAGLHELGSSEVGLCGRDNDDHHGEGNLQISEEIWATLLKKNQLCQKRRSQLGIPEAASQMSQEMFVSIMGNQFKRNGKGCFGTFLY</sequence>
<dbReference type="GO" id="GO:0030496">
    <property type="term" value="C:midbody"/>
    <property type="evidence" value="ECO:0007669"/>
    <property type="project" value="UniProtKB-SubCell"/>
</dbReference>
<dbReference type="GO" id="GO:0008543">
    <property type="term" value="P:fibroblast growth factor receptor signaling pathway"/>
    <property type="evidence" value="ECO:0007669"/>
    <property type="project" value="TreeGrafter"/>
</dbReference>
<dbReference type="GO" id="GO:0005819">
    <property type="term" value="C:spindle"/>
    <property type="evidence" value="ECO:0007669"/>
    <property type="project" value="UniProtKB-SubCell"/>
</dbReference>